<feature type="compositionally biased region" description="Basic and acidic residues" evidence="1">
    <location>
        <begin position="780"/>
        <end position="792"/>
    </location>
</feature>
<dbReference type="AlphaFoldDB" id="A0A6J3JU69"/>
<sequence length="803" mass="92880">MESDEITWNIVPNTVANRMIDFSLLHKLVPCRRLRRRNKAMNAAIKQYQSIKTYSQYIKMKTSILRNVTDDSETDCNDTFTEDDYSILYKSNVSLSNYIKETLEKNRRYSCEIESVTNEDDFISNVKPKKTVIKRPKSTSPINLGWRNVVKRKSQKALSLKKRIDANKFTCDNDDTKETFSVMTDNVQSNIQSKTNTPHKYFIDCIKENVLNLEDQVSVKDEINTATVEDVCDTTSDSTEITCNATTVQKVTNNSDKLEQSDPTVNNISKEFQSDKSYCYKMLGSPNTKTQKRLSFSLYNVNEIRDTNCKNMSVDRNCPNQAEKDLNITETFMNMPSVISNTHQLKDSGIDEDTEEENLEHGEEHYKKFKNRTQKKGKEDTLNTSSIVNSSKNNLIDDDDILKSNTSKDTILLANENIDTNQVKCKQKIQTDKLQPKVTHTEIVNRRYKIMCDISVLNENIESEELSVNDFCDEKSEVKEMKLMMKDSTSPITEKRYQQLRRLNLVDSDSSTSENDDRNYNVENMRDKLFKRSSEFSDVLGNENDNVHPNHENSIQLYTKLQKNEDFSEQTIYCLDDEDNILKQCSNTNEDSSLDTKQLSFAGNKSVQHKSDLSYAISRNFDKEKHTKASSEKDLKIEDMMQCGKKESICRPYNLQEFIEKENLLVETTKPSFTLKDVEVDDEVFIIDIPSKLLENQLLQSKIAFTEKTLKLGKQKYRVEYKNIDNVSCFLGTRKRKKPYKIVNIKPIARIVVREKVTKDSHVEFSDQCSNHNIDSSDEIKDKIISKRDTPKQSKIYHSKKGV</sequence>
<keyword evidence="2" id="KW-1185">Reference proteome</keyword>
<feature type="region of interest" description="Disordered" evidence="1">
    <location>
        <begin position="780"/>
        <end position="803"/>
    </location>
</feature>
<accession>A0A6J3JU69</accession>
<evidence type="ECO:0000313" key="3">
    <source>
        <dbReference type="RefSeq" id="XP_033344362.1"/>
    </source>
</evidence>
<name>A0A6J3JU69_9HYME</name>
<dbReference type="KEGG" id="bvk:117230742"/>
<gene>
    <name evidence="3" type="primary">LOC117230742</name>
</gene>
<protein>
    <submittedName>
        <fullName evidence="3">LOW QUALITY PROTEIN: uncharacterized protein LOC117230742</fullName>
    </submittedName>
</protein>
<evidence type="ECO:0000313" key="2">
    <source>
        <dbReference type="Proteomes" id="UP000504631"/>
    </source>
</evidence>
<reference evidence="3" key="1">
    <citation type="submission" date="2025-08" db="UniProtKB">
        <authorList>
            <consortium name="RefSeq"/>
        </authorList>
    </citation>
    <scope>IDENTIFICATION</scope>
    <source>
        <tissue evidence="3">Muscle</tissue>
    </source>
</reference>
<dbReference type="GeneID" id="117230742"/>
<organism evidence="2 3">
    <name type="scientific">Bombus vosnesenskii</name>
    <dbReference type="NCBI Taxonomy" id="207650"/>
    <lineage>
        <taxon>Eukaryota</taxon>
        <taxon>Metazoa</taxon>
        <taxon>Ecdysozoa</taxon>
        <taxon>Arthropoda</taxon>
        <taxon>Hexapoda</taxon>
        <taxon>Insecta</taxon>
        <taxon>Pterygota</taxon>
        <taxon>Neoptera</taxon>
        <taxon>Endopterygota</taxon>
        <taxon>Hymenoptera</taxon>
        <taxon>Apocrita</taxon>
        <taxon>Aculeata</taxon>
        <taxon>Apoidea</taxon>
        <taxon>Anthophila</taxon>
        <taxon>Apidae</taxon>
        <taxon>Bombus</taxon>
        <taxon>Pyrobombus</taxon>
    </lineage>
</organism>
<proteinExistence type="predicted"/>
<dbReference type="Proteomes" id="UP000504631">
    <property type="component" value="Unplaced"/>
</dbReference>
<evidence type="ECO:0000256" key="1">
    <source>
        <dbReference type="SAM" id="MobiDB-lite"/>
    </source>
</evidence>
<dbReference type="RefSeq" id="XP_033344362.1">
    <property type="nucleotide sequence ID" value="XM_033488471.1"/>
</dbReference>